<proteinExistence type="predicted"/>
<keyword evidence="3" id="KW-1185">Reference proteome</keyword>
<dbReference type="InterPro" id="IPR020843">
    <property type="entry name" value="ER"/>
</dbReference>
<dbReference type="Gene3D" id="3.40.50.720">
    <property type="entry name" value="NAD(P)-binding Rossmann-like Domain"/>
    <property type="match status" value="1"/>
</dbReference>
<dbReference type="Proteomes" id="UP000510888">
    <property type="component" value="Plasmid PPGU16_p2"/>
</dbReference>
<dbReference type="GO" id="GO:0016491">
    <property type="term" value="F:oxidoreductase activity"/>
    <property type="evidence" value="ECO:0007669"/>
    <property type="project" value="InterPro"/>
</dbReference>
<dbReference type="EMBL" id="AP023177">
    <property type="protein sequence ID" value="BCF95056.1"/>
    <property type="molecule type" value="Genomic_DNA"/>
</dbReference>
<evidence type="ECO:0000313" key="3">
    <source>
        <dbReference type="Proteomes" id="UP000510888"/>
    </source>
</evidence>
<keyword evidence="2" id="KW-0614">Plasmid</keyword>
<dbReference type="PROSITE" id="PS01162">
    <property type="entry name" value="QOR_ZETA_CRYSTAL"/>
    <property type="match status" value="1"/>
</dbReference>
<sequence length="322" mass="33596">MTEMRAVQYDAYGPPEVLRVGRVPVPKMKLGHVLVKVAASSVNAADVLVRSGKLRLLSGSAFPRGVGFDFAGSVVEVDASEQRLYAGDQVWGFLNGLKQIPSGAAAEYVLAPASAVACRPSTIDAVSAAALSGAAGAALGVLTKGVDLQQGERVLVRGAGGGVGTAAVQIARAMGGRVTALIGANHVSAIRDLGAEAAYDYRTTDPRSLGKFDVILDPVAQNIRDYRRLLAPDGRMVVMTLGGVGEAAYWLASAVFGKQRVRFVQSPPDHDLLAALTPLVDKRMVVPVVAGVHSMENASTAHLALKSRGVFGKHVIQVTSHQ</sequence>
<dbReference type="PANTHER" id="PTHR44013">
    <property type="entry name" value="ZINC-TYPE ALCOHOL DEHYDROGENASE-LIKE PROTEIN C16A3.02C"/>
    <property type="match status" value="1"/>
</dbReference>
<dbReference type="SUPFAM" id="SSF51735">
    <property type="entry name" value="NAD(P)-binding Rossmann-fold domains"/>
    <property type="match status" value="1"/>
</dbReference>
<dbReference type="AlphaFoldDB" id="A0A7I8C1U7"/>
<dbReference type="SUPFAM" id="SSF50129">
    <property type="entry name" value="GroES-like"/>
    <property type="match status" value="1"/>
</dbReference>
<evidence type="ECO:0000313" key="2">
    <source>
        <dbReference type="EMBL" id="BCF95056.1"/>
    </source>
</evidence>
<dbReference type="Gene3D" id="3.90.180.10">
    <property type="entry name" value="Medium-chain alcohol dehydrogenases, catalytic domain"/>
    <property type="match status" value="1"/>
</dbReference>
<dbReference type="InterPro" id="IPR052733">
    <property type="entry name" value="Chloroplast_QOR"/>
</dbReference>
<dbReference type="InterPro" id="IPR011032">
    <property type="entry name" value="GroES-like_sf"/>
</dbReference>
<dbReference type="GO" id="GO:0008270">
    <property type="term" value="F:zinc ion binding"/>
    <property type="evidence" value="ECO:0007669"/>
    <property type="project" value="InterPro"/>
</dbReference>
<gene>
    <name evidence="2" type="ORF">PPGU16_81230</name>
</gene>
<dbReference type="InterPro" id="IPR002364">
    <property type="entry name" value="Quin_OxRdtase/zeta-crystal_CS"/>
</dbReference>
<geneLocation type="plasmid" evidence="2 3">
    <name>PPGU16_p2</name>
</geneLocation>
<dbReference type="CDD" id="cd08267">
    <property type="entry name" value="MDR1"/>
    <property type="match status" value="1"/>
</dbReference>
<dbReference type="Pfam" id="PF13602">
    <property type="entry name" value="ADH_zinc_N_2"/>
    <property type="match status" value="1"/>
</dbReference>
<organism evidence="2 3">
    <name type="scientific">Paraburkholderia largidicola</name>
    <dbReference type="NCBI Taxonomy" id="3014751"/>
    <lineage>
        <taxon>Bacteria</taxon>
        <taxon>Pseudomonadati</taxon>
        <taxon>Pseudomonadota</taxon>
        <taxon>Betaproteobacteria</taxon>
        <taxon>Burkholderiales</taxon>
        <taxon>Burkholderiaceae</taxon>
        <taxon>Paraburkholderia</taxon>
    </lineage>
</organism>
<reference evidence="2 3" key="1">
    <citation type="journal article" date="2020" name="Genes (Basel)">
        <title>Genomic Comparison of Insect Gut Symbionts from Divergent Burkholderia Subclades.</title>
        <authorList>
            <person name="Takeshita K."/>
            <person name="Kikuchi Y."/>
        </authorList>
    </citation>
    <scope>NUCLEOTIDE SEQUENCE [LARGE SCALE GENOMIC DNA]</scope>
    <source>
        <strain evidence="2 3">PGU16</strain>
        <plasmid evidence="2 3">PPGU16_p2</plasmid>
    </source>
</reference>
<feature type="domain" description="Enoyl reductase (ER)" evidence="1">
    <location>
        <begin position="13"/>
        <end position="316"/>
    </location>
</feature>
<dbReference type="KEGG" id="plad:PPGU16_81230"/>
<dbReference type="InterPro" id="IPR013154">
    <property type="entry name" value="ADH-like_N"/>
</dbReference>
<name>A0A7I8C1U7_9BURK</name>
<accession>A0A7I8C1U7</accession>
<dbReference type="Pfam" id="PF08240">
    <property type="entry name" value="ADH_N"/>
    <property type="match status" value="1"/>
</dbReference>
<dbReference type="RefSeq" id="WP_180727269.1">
    <property type="nucleotide sequence ID" value="NZ_AP023177.1"/>
</dbReference>
<evidence type="ECO:0000259" key="1">
    <source>
        <dbReference type="SMART" id="SM00829"/>
    </source>
</evidence>
<dbReference type="SMART" id="SM00829">
    <property type="entry name" value="PKS_ER"/>
    <property type="match status" value="1"/>
</dbReference>
<protein>
    <submittedName>
        <fullName evidence="2">Dehydrogenase</fullName>
    </submittedName>
</protein>
<dbReference type="InterPro" id="IPR036291">
    <property type="entry name" value="NAD(P)-bd_dom_sf"/>
</dbReference>
<dbReference type="PANTHER" id="PTHR44013:SF1">
    <property type="entry name" value="ZINC-TYPE ALCOHOL DEHYDROGENASE-LIKE PROTEIN C16A3.02C"/>
    <property type="match status" value="1"/>
</dbReference>